<dbReference type="InterPro" id="IPR001789">
    <property type="entry name" value="Sig_transdc_resp-reg_receiver"/>
</dbReference>
<dbReference type="PROSITE" id="PS00041">
    <property type="entry name" value="HTH_ARAC_FAMILY_1"/>
    <property type="match status" value="1"/>
</dbReference>
<dbReference type="GO" id="GO:0005737">
    <property type="term" value="C:cytoplasm"/>
    <property type="evidence" value="ECO:0007669"/>
    <property type="project" value="UniProtKB-SubCell"/>
</dbReference>
<keyword evidence="7" id="KW-0804">Transcription</keyword>
<evidence type="ECO:0000256" key="4">
    <source>
        <dbReference type="ARBA" id="ARBA00023012"/>
    </source>
</evidence>
<dbReference type="InterPro" id="IPR018060">
    <property type="entry name" value="HTH_AraC"/>
</dbReference>
<dbReference type="InterPro" id="IPR051552">
    <property type="entry name" value="HptR"/>
</dbReference>
<accession>W4QAZ0</accession>
<comment type="caution">
    <text evidence="11">The sequence shown here is derived from an EMBL/GenBank/DDBJ whole genome shotgun (WGS) entry which is preliminary data.</text>
</comment>
<evidence type="ECO:0000259" key="9">
    <source>
        <dbReference type="PROSITE" id="PS01124"/>
    </source>
</evidence>
<evidence type="ECO:0000313" key="12">
    <source>
        <dbReference type="Proteomes" id="UP000018895"/>
    </source>
</evidence>
<evidence type="ECO:0000256" key="8">
    <source>
        <dbReference type="PROSITE-ProRule" id="PRU00169"/>
    </source>
</evidence>
<name>W4QAZ0_9BACI</name>
<dbReference type="InterPro" id="IPR020449">
    <property type="entry name" value="Tscrpt_reg_AraC-type_HTH"/>
</dbReference>
<dbReference type="OrthoDB" id="342399at2"/>
<evidence type="ECO:0000256" key="6">
    <source>
        <dbReference type="ARBA" id="ARBA00023125"/>
    </source>
</evidence>
<feature type="domain" description="Response regulatory" evidence="10">
    <location>
        <begin position="3"/>
        <end position="120"/>
    </location>
</feature>
<sequence>MLRVLLVDDEKSALQMIKRLGRWDELGLHVVGETANGQEAADFIQKEQVDIVITDMNMPGVDGVQLLRFIHEKHPQIASVVLSGYDQFSYLQQAIRSNVVEYLLKPVDSDDLHAALGRCIQRLDEERMKKLDHGKLINIQLLPLLNQFKVRIHKAFQERDHYELTRSFNQLYKEIIATCKPIDQSINLKLYNEFLFIAEDQIYRNNLNSSQFVQEELSLYNPQMSIEDLFNEYIKVYQHLFEYIQRAKGVTGKFKLEEVKEYIDVNYSHSTISLGQLSQQFYVSKEYLSKAFKKEFGVNVTEYIMQLRMEKAKVLIVDEKIKIKNVAEMVGYEDVSYFYRVFKKYHGVTPGQV</sequence>
<feature type="domain" description="HTH araC/xylS-type" evidence="9">
    <location>
        <begin position="257"/>
        <end position="353"/>
    </location>
</feature>
<evidence type="ECO:0000313" key="11">
    <source>
        <dbReference type="EMBL" id="GAE28838.1"/>
    </source>
</evidence>
<dbReference type="Proteomes" id="UP000018895">
    <property type="component" value="Unassembled WGS sequence"/>
</dbReference>
<evidence type="ECO:0000259" key="10">
    <source>
        <dbReference type="PROSITE" id="PS50110"/>
    </source>
</evidence>
<dbReference type="AlphaFoldDB" id="W4QAZ0"/>
<feature type="modified residue" description="4-aspartylphosphate" evidence="8">
    <location>
        <position position="55"/>
    </location>
</feature>
<dbReference type="SUPFAM" id="SSF52172">
    <property type="entry name" value="CheY-like"/>
    <property type="match status" value="1"/>
</dbReference>
<keyword evidence="12" id="KW-1185">Reference proteome</keyword>
<dbReference type="EMBL" id="BAUU01000001">
    <property type="protein sequence ID" value="GAE28838.1"/>
    <property type="molecule type" value="Genomic_DNA"/>
</dbReference>
<dbReference type="GO" id="GO:0043565">
    <property type="term" value="F:sequence-specific DNA binding"/>
    <property type="evidence" value="ECO:0007669"/>
    <property type="project" value="InterPro"/>
</dbReference>
<dbReference type="RefSeq" id="WP_035339811.1">
    <property type="nucleotide sequence ID" value="NZ_BAUU01000001.1"/>
</dbReference>
<dbReference type="Gene3D" id="3.40.50.2300">
    <property type="match status" value="1"/>
</dbReference>
<evidence type="ECO:0000256" key="5">
    <source>
        <dbReference type="ARBA" id="ARBA00023015"/>
    </source>
</evidence>
<dbReference type="SUPFAM" id="SSF46689">
    <property type="entry name" value="Homeodomain-like"/>
    <property type="match status" value="2"/>
</dbReference>
<keyword evidence="4" id="KW-0902">Two-component regulatory system</keyword>
<dbReference type="InterPro" id="IPR011006">
    <property type="entry name" value="CheY-like_superfamily"/>
</dbReference>
<keyword evidence="2" id="KW-0963">Cytoplasm</keyword>
<comment type="subcellular location">
    <subcellularLocation>
        <location evidence="1">Cytoplasm</location>
    </subcellularLocation>
</comment>
<dbReference type="Pfam" id="PF00072">
    <property type="entry name" value="Response_reg"/>
    <property type="match status" value="1"/>
</dbReference>
<dbReference type="InterPro" id="IPR018062">
    <property type="entry name" value="HTH_AraC-typ_CS"/>
</dbReference>
<dbReference type="GO" id="GO:0003700">
    <property type="term" value="F:DNA-binding transcription factor activity"/>
    <property type="evidence" value="ECO:0007669"/>
    <property type="project" value="InterPro"/>
</dbReference>
<evidence type="ECO:0000256" key="1">
    <source>
        <dbReference type="ARBA" id="ARBA00004496"/>
    </source>
</evidence>
<dbReference type="CDD" id="cd17536">
    <property type="entry name" value="REC_YesN-like"/>
    <property type="match status" value="1"/>
</dbReference>
<dbReference type="InterPro" id="IPR009057">
    <property type="entry name" value="Homeodomain-like_sf"/>
</dbReference>
<dbReference type="PANTHER" id="PTHR42713">
    <property type="entry name" value="HISTIDINE KINASE-RELATED"/>
    <property type="match status" value="1"/>
</dbReference>
<dbReference type="GO" id="GO:0000160">
    <property type="term" value="P:phosphorelay signal transduction system"/>
    <property type="evidence" value="ECO:0007669"/>
    <property type="project" value="UniProtKB-KW"/>
</dbReference>
<dbReference type="PROSITE" id="PS01124">
    <property type="entry name" value="HTH_ARAC_FAMILY_2"/>
    <property type="match status" value="1"/>
</dbReference>
<reference evidence="11" key="1">
    <citation type="journal article" date="2014" name="Genome Announc.">
        <title>Draft Genome Sequences of Three Alkaliphilic Bacillus Strains, Bacillus wakoensis JCM 9140T, Bacillus akibai JCM 9157T, and Bacillus hemicellulosilyticus JCM 9152T.</title>
        <authorList>
            <person name="Yuki M."/>
            <person name="Oshima K."/>
            <person name="Suda W."/>
            <person name="Oshida Y."/>
            <person name="Kitamura K."/>
            <person name="Iida T."/>
            <person name="Hattori M."/>
            <person name="Ohkuma M."/>
        </authorList>
    </citation>
    <scope>NUCLEOTIDE SEQUENCE [LARGE SCALE GENOMIC DNA]</scope>
    <source>
        <strain evidence="11">JCM 9152</strain>
    </source>
</reference>
<evidence type="ECO:0000256" key="7">
    <source>
        <dbReference type="ARBA" id="ARBA00023163"/>
    </source>
</evidence>
<keyword evidence="3 8" id="KW-0597">Phosphoprotein</keyword>
<protein>
    <submittedName>
        <fullName evidence="11">Helix-turn-helix</fullName>
    </submittedName>
</protein>
<dbReference type="SMART" id="SM00448">
    <property type="entry name" value="REC"/>
    <property type="match status" value="1"/>
</dbReference>
<evidence type="ECO:0000256" key="3">
    <source>
        <dbReference type="ARBA" id="ARBA00022553"/>
    </source>
</evidence>
<dbReference type="Gene3D" id="1.10.10.60">
    <property type="entry name" value="Homeodomain-like"/>
    <property type="match status" value="2"/>
</dbReference>
<organism evidence="11 12">
    <name type="scientific">Halalkalibacter hemicellulosilyticusJCM 9152</name>
    <dbReference type="NCBI Taxonomy" id="1236971"/>
    <lineage>
        <taxon>Bacteria</taxon>
        <taxon>Bacillati</taxon>
        <taxon>Bacillota</taxon>
        <taxon>Bacilli</taxon>
        <taxon>Bacillales</taxon>
        <taxon>Bacillaceae</taxon>
        <taxon>Halalkalibacter</taxon>
    </lineage>
</organism>
<dbReference type="PANTHER" id="PTHR42713:SF3">
    <property type="entry name" value="TRANSCRIPTIONAL REGULATORY PROTEIN HPTR"/>
    <property type="match status" value="1"/>
</dbReference>
<dbReference type="PRINTS" id="PR00032">
    <property type="entry name" value="HTHARAC"/>
</dbReference>
<dbReference type="SMART" id="SM00342">
    <property type="entry name" value="HTH_ARAC"/>
    <property type="match status" value="1"/>
</dbReference>
<dbReference type="Pfam" id="PF12833">
    <property type="entry name" value="HTH_18"/>
    <property type="match status" value="1"/>
</dbReference>
<proteinExistence type="predicted"/>
<gene>
    <name evidence="11" type="ORF">JCM9152_174</name>
</gene>
<keyword evidence="5" id="KW-0805">Transcription regulation</keyword>
<keyword evidence="6" id="KW-0238">DNA-binding</keyword>
<evidence type="ECO:0000256" key="2">
    <source>
        <dbReference type="ARBA" id="ARBA00022490"/>
    </source>
</evidence>
<dbReference type="PROSITE" id="PS50110">
    <property type="entry name" value="RESPONSE_REGULATORY"/>
    <property type="match status" value="1"/>
</dbReference>
<dbReference type="STRING" id="1236971.JCM9152_174"/>